<dbReference type="Gene3D" id="3.40.190.10">
    <property type="entry name" value="Periplasmic binding protein-like II"/>
    <property type="match status" value="2"/>
</dbReference>
<evidence type="ECO:0000256" key="4">
    <source>
        <dbReference type="ARBA" id="ARBA00023163"/>
    </source>
</evidence>
<dbReference type="Proteomes" id="UP001269144">
    <property type="component" value="Unassembled WGS sequence"/>
</dbReference>
<organism evidence="6 7">
    <name type="scientific">Paracoccus aurantius</name>
    <dbReference type="NCBI Taxonomy" id="3073814"/>
    <lineage>
        <taxon>Bacteria</taxon>
        <taxon>Pseudomonadati</taxon>
        <taxon>Pseudomonadota</taxon>
        <taxon>Alphaproteobacteria</taxon>
        <taxon>Rhodobacterales</taxon>
        <taxon>Paracoccaceae</taxon>
        <taxon>Paracoccus</taxon>
    </lineage>
</organism>
<comment type="similarity">
    <text evidence="1">Belongs to the LysR transcriptional regulatory family.</text>
</comment>
<keyword evidence="4" id="KW-0804">Transcription</keyword>
<dbReference type="RefSeq" id="WP_311162391.1">
    <property type="nucleotide sequence ID" value="NZ_JAVQLW010000004.1"/>
</dbReference>
<evidence type="ECO:0000256" key="3">
    <source>
        <dbReference type="ARBA" id="ARBA00023125"/>
    </source>
</evidence>
<evidence type="ECO:0000256" key="2">
    <source>
        <dbReference type="ARBA" id="ARBA00023015"/>
    </source>
</evidence>
<dbReference type="PROSITE" id="PS50931">
    <property type="entry name" value="HTH_LYSR"/>
    <property type="match status" value="1"/>
</dbReference>
<dbReference type="InterPro" id="IPR005119">
    <property type="entry name" value="LysR_subst-bd"/>
</dbReference>
<dbReference type="PANTHER" id="PTHR30346:SF0">
    <property type="entry name" value="HCA OPERON TRANSCRIPTIONAL ACTIVATOR HCAR"/>
    <property type="match status" value="1"/>
</dbReference>
<feature type="domain" description="HTH lysR-type" evidence="5">
    <location>
        <begin position="1"/>
        <end position="58"/>
    </location>
</feature>
<dbReference type="PANTHER" id="PTHR30346">
    <property type="entry name" value="TRANSCRIPTIONAL DUAL REGULATOR HCAR-RELATED"/>
    <property type="match status" value="1"/>
</dbReference>
<dbReference type="Pfam" id="PF03466">
    <property type="entry name" value="LysR_substrate"/>
    <property type="match status" value="1"/>
</dbReference>
<dbReference type="SUPFAM" id="SSF53850">
    <property type="entry name" value="Periplasmic binding protein-like II"/>
    <property type="match status" value="1"/>
</dbReference>
<dbReference type="Pfam" id="PF00126">
    <property type="entry name" value="HTH_1"/>
    <property type="match status" value="1"/>
</dbReference>
<evidence type="ECO:0000259" key="5">
    <source>
        <dbReference type="PROSITE" id="PS50931"/>
    </source>
</evidence>
<reference evidence="7" key="1">
    <citation type="submission" date="2023-07" db="EMBL/GenBank/DDBJ databases">
        <title>Paracoccus sp. MBLB3053 whole genome sequence.</title>
        <authorList>
            <person name="Hwang C.Y."/>
            <person name="Cho E.-S."/>
            <person name="Seo M.-J."/>
        </authorList>
    </citation>
    <scope>NUCLEOTIDE SEQUENCE [LARGE SCALE GENOMIC DNA]</scope>
    <source>
        <strain evidence="7">MBLB3053</strain>
    </source>
</reference>
<keyword evidence="3" id="KW-0238">DNA-binding</keyword>
<protein>
    <submittedName>
        <fullName evidence="6">LysR family transcriptional regulator</fullName>
    </submittedName>
</protein>
<evidence type="ECO:0000313" key="6">
    <source>
        <dbReference type="EMBL" id="MDS9469685.1"/>
    </source>
</evidence>
<sequence>MNFRHLTYFLAVAEELHVGRAADRLGIAQPPLSRQIKQFEIELGVLLFHRGRSGISLTQAGQRLLERGNEIQRMVADSEREIRRIGQGMEGRLRLGYVGSAVYGILPGIVKSFRANYPDVFLSMMPMNNASLKQGLIRREIDLAIARPDLRDGEIISRPLMMEPLALAAPDTVFPGRFAISPEEVSGQLLILYPEYPRPSFADIVLGCAKRHGISVDRTIFTMDVNTALGLVAVGEGVAIVPHSVSSSRMNGIRFHPFATSIGETGLSINHRIDDQSILVSNFVSIARTLVRKL</sequence>
<gene>
    <name evidence="6" type="ORF">RGQ15_19140</name>
</gene>
<dbReference type="InterPro" id="IPR036388">
    <property type="entry name" value="WH-like_DNA-bd_sf"/>
</dbReference>
<dbReference type="PRINTS" id="PR00039">
    <property type="entry name" value="HTHLYSR"/>
</dbReference>
<keyword evidence="7" id="KW-1185">Reference proteome</keyword>
<dbReference type="SUPFAM" id="SSF46785">
    <property type="entry name" value="Winged helix' DNA-binding domain"/>
    <property type="match status" value="1"/>
</dbReference>
<dbReference type="InterPro" id="IPR000847">
    <property type="entry name" value="LysR_HTH_N"/>
</dbReference>
<keyword evidence="2" id="KW-0805">Transcription regulation</keyword>
<comment type="caution">
    <text evidence="6">The sequence shown here is derived from an EMBL/GenBank/DDBJ whole genome shotgun (WGS) entry which is preliminary data.</text>
</comment>
<accession>A0ABU2HYS4</accession>
<name>A0ABU2HYS4_9RHOB</name>
<dbReference type="CDD" id="cd08414">
    <property type="entry name" value="PBP2_LTTR_aromatics_like"/>
    <property type="match status" value="1"/>
</dbReference>
<dbReference type="Gene3D" id="1.10.10.10">
    <property type="entry name" value="Winged helix-like DNA-binding domain superfamily/Winged helix DNA-binding domain"/>
    <property type="match status" value="1"/>
</dbReference>
<evidence type="ECO:0000256" key="1">
    <source>
        <dbReference type="ARBA" id="ARBA00009437"/>
    </source>
</evidence>
<dbReference type="InterPro" id="IPR036390">
    <property type="entry name" value="WH_DNA-bd_sf"/>
</dbReference>
<evidence type="ECO:0000313" key="7">
    <source>
        <dbReference type="Proteomes" id="UP001269144"/>
    </source>
</evidence>
<proteinExistence type="inferred from homology"/>
<dbReference type="EMBL" id="JAVQLW010000004">
    <property type="protein sequence ID" value="MDS9469685.1"/>
    <property type="molecule type" value="Genomic_DNA"/>
</dbReference>